<proteinExistence type="predicted"/>
<dbReference type="Proteomes" id="UP000660885">
    <property type="component" value="Unassembled WGS sequence"/>
</dbReference>
<dbReference type="RefSeq" id="WP_202833878.1">
    <property type="nucleotide sequence ID" value="NZ_JAETWB010000015.1"/>
</dbReference>
<accession>A0ABS1U918</accession>
<keyword evidence="2" id="KW-1185">Reference proteome</keyword>
<reference evidence="1 2" key="1">
    <citation type="submission" date="2021-01" db="EMBL/GenBank/DDBJ databases">
        <title>Belnapia mucosa sp. nov. and Belnapia arida sp. nov., isolated from the Tabernas Desert (Almeria, Spain).</title>
        <authorList>
            <person name="Molina-Menor E."/>
            <person name="Vidal-Verdu A."/>
            <person name="Calonge A."/>
            <person name="Satari L."/>
            <person name="Pereto J."/>
            <person name="Porcar M."/>
        </authorList>
    </citation>
    <scope>NUCLEOTIDE SEQUENCE [LARGE SCALE GENOMIC DNA]</scope>
    <source>
        <strain evidence="1 2">T18</strain>
    </source>
</reference>
<name>A0ABS1U918_9PROT</name>
<protein>
    <submittedName>
        <fullName evidence="1">Uncharacterized protein</fullName>
    </submittedName>
</protein>
<dbReference type="EMBL" id="JAETWB010000015">
    <property type="protein sequence ID" value="MBL6080650.1"/>
    <property type="molecule type" value="Genomic_DNA"/>
</dbReference>
<sequence length="121" mass="12885">MASFVVTGIVRVIAYPNQHRDEPAQRIIEAESEAKARGEFIASLTVDEEFSATQRIAEVTHVLQVNAGGVAADWTSREPEAPDLSSGTAMSNHTGWRACRAVRVVGHASGSAAVTSWLVAP</sequence>
<organism evidence="1 2">
    <name type="scientific">Belnapia arida</name>
    <dbReference type="NCBI Taxonomy" id="2804533"/>
    <lineage>
        <taxon>Bacteria</taxon>
        <taxon>Pseudomonadati</taxon>
        <taxon>Pseudomonadota</taxon>
        <taxon>Alphaproteobacteria</taxon>
        <taxon>Acetobacterales</taxon>
        <taxon>Roseomonadaceae</taxon>
        <taxon>Belnapia</taxon>
    </lineage>
</organism>
<gene>
    <name evidence="1" type="ORF">JMJ56_21765</name>
</gene>
<comment type="caution">
    <text evidence="1">The sequence shown here is derived from an EMBL/GenBank/DDBJ whole genome shotgun (WGS) entry which is preliminary data.</text>
</comment>
<evidence type="ECO:0000313" key="1">
    <source>
        <dbReference type="EMBL" id="MBL6080650.1"/>
    </source>
</evidence>
<evidence type="ECO:0000313" key="2">
    <source>
        <dbReference type="Proteomes" id="UP000660885"/>
    </source>
</evidence>